<sequence length="104" mass="11672">MATRAYQRWRDGTPLSRSTDVSTTVSLQVGGYLLCLTYCCDSPAASLTVSDSVQKWEFYANTLAGNAVDDIDHGHPSKLNFACSYHSLFIYQIFVHEWTDNRGQ</sequence>
<dbReference type="AlphaFoldDB" id="A0A016UWX3"/>
<evidence type="ECO:0000313" key="1">
    <source>
        <dbReference type="EMBL" id="EYC19272.1"/>
    </source>
</evidence>
<comment type="caution">
    <text evidence="1">The sequence shown here is derived from an EMBL/GenBank/DDBJ whole genome shotgun (WGS) entry which is preliminary data.</text>
</comment>
<accession>A0A016UWX3</accession>
<dbReference type="Proteomes" id="UP000024635">
    <property type="component" value="Unassembled WGS sequence"/>
</dbReference>
<reference evidence="2" key="1">
    <citation type="journal article" date="2015" name="Nat. Genet.">
        <title>The genome and transcriptome of the zoonotic hookworm Ancylostoma ceylanicum identify infection-specific gene families.</title>
        <authorList>
            <person name="Schwarz E.M."/>
            <person name="Hu Y."/>
            <person name="Antoshechkin I."/>
            <person name="Miller M.M."/>
            <person name="Sternberg P.W."/>
            <person name="Aroian R.V."/>
        </authorList>
    </citation>
    <scope>NUCLEOTIDE SEQUENCE</scope>
    <source>
        <strain evidence="2">HY135</strain>
    </source>
</reference>
<evidence type="ECO:0000313" key="2">
    <source>
        <dbReference type="Proteomes" id="UP000024635"/>
    </source>
</evidence>
<dbReference type="EMBL" id="JARK01001361">
    <property type="protein sequence ID" value="EYC19272.1"/>
    <property type="molecule type" value="Genomic_DNA"/>
</dbReference>
<protein>
    <submittedName>
        <fullName evidence="1">Uncharacterized protein</fullName>
    </submittedName>
</protein>
<organism evidence="1 2">
    <name type="scientific">Ancylostoma ceylanicum</name>
    <dbReference type="NCBI Taxonomy" id="53326"/>
    <lineage>
        <taxon>Eukaryota</taxon>
        <taxon>Metazoa</taxon>
        <taxon>Ecdysozoa</taxon>
        <taxon>Nematoda</taxon>
        <taxon>Chromadorea</taxon>
        <taxon>Rhabditida</taxon>
        <taxon>Rhabditina</taxon>
        <taxon>Rhabditomorpha</taxon>
        <taxon>Strongyloidea</taxon>
        <taxon>Ancylostomatidae</taxon>
        <taxon>Ancylostomatinae</taxon>
        <taxon>Ancylostoma</taxon>
    </lineage>
</organism>
<proteinExistence type="predicted"/>
<name>A0A016UWX3_9BILA</name>
<keyword evidence="2" id="KW-1185">Reference proteome</keyword>
<gene>
    <name evidence="1" type="primary">Acey_s0025.g1283</name>
    <name evidence="1" type="ORF">Y032_0025g1283</name>
</gene>